<name>A0A8I6AGX9_RAT</name>
<dbReference type="RGD" id="1303192">
    <property type="gene designation" value="Klk1c12"/>
</dbReference>
<dbReference type="GeneTree" id="ENSGT01020000230389"/>
<dbReference type="InterPro" id="IPR009003">
    <property type="entry name" value="Peptidase_S1_PA"/>
</dbReference>
<dbReference type="PROSITE" id="PS00134">
    <property type="entry name" value="TRYPSIN_HIS"/>
    <property type="match status" value="1"/>
</dbReference>
<dbReference type="PANTHER" id="PTHR24271:SF47">
    <property type="entry name" value="KALLIKREIN-1"/>
    <property type="match status" value="1"/>
</dbReference>
<dbReference type="Proteomes" id="UP000002494">
    <property type="component" value="Chromosome 1"/>
</dbReference>
<evidence type="ECO:0000256" key="3">
    <source>
        <dbReference type="ARBA" id="ARBA00022729"/>
    </source>
</evidence>
<dbReference type="Pfam" id="PF00089">
    <property type="entry name" value="Trypsin"/>
    <property type="match status" value="1"/>
</dbReference>
<dbReference type="AlphaFoldDB" id="A0A8I6AGX9"/>
<reference evidence="11" key="1">
    <citation type="submission" date="2024-01" db="EMBL/GenBank/DDBJ databases">
        <title>GRCr8: a new rat reference genome assembly contstructed from accurate long reads and long range scaffolding.</title>
        <authorList>
            <person name="Doris P.A."/>
            <person name="Kalbfleisch T."/>
            <person name="Li K."/>
            <person name="Howe K."/>
            <person name="Wood J."/>
        </authorList>
    </citation>
    <scope>NUCLEOTIDE SEQUENCE [LARGE SCALE GENOMIC DNA]</scope>
    <source>
        <strain evidence="11">Brown Norway</strain>
    </source>
</reference>
<dbReference type="PROSITE" id="PS00135">
    <property type="entry name" value="TRYPSIN_SER"/>
    <property type="match status" value="1"/>
</dbReference>
<dbReference type="OMA" id="FASWIKD"/>
<accession>A0A8I6AGX9</accession>
<keyword evidence="3" id="KW-0732">Signal</keyword>
<dbReference type="InterPro" id="IPR001314">
    <property type="entry name" value="Peptidase_S1A"/>
</dbReference>
<dbReference type="PROSITE" id="PS50240">
    <property type="entry name" value="TRYPSIN_DOM"/>
    <property type="match status" value="1"/>
</dbReference>
<dbReference type="Gene3D" id="2.40.10.10">
    <property type="entry name" value="Trypsin-like serine proteases"/>
    <property type="match status" value="2"/>
</dbReference>
<feature type="domain" description="Peptidase S1" evidence="10">
    <location>
        <begin position="81"/>
        <end position="309"/>
    </location>
</feature>
<evidence type="ECO:0000313" key="11">
    <source>
        <dbReference type="Ensembl" id="ENSRNOP00000092108.1"/>
    </source>
</evidence>
<dbReference type="EC" id="3.4.21.35" evidence="8"/>
<evidence type="ECO:0000256" key="5">
    <source>
        <dbReference type="ARBA" id="ARBA00022825"/>
    </source>
</evidence>
<comment type="catalytic activity">
    <reaction evidence="7">
        <text>Preferential cleavage of Arg-|-Xaa bonds in small molecule substrates. Highly selective action to release kallidin (lysyl-bradykinin) from kininogen involves hydrolysis of Met-|-Xaa or Leu-|-Xaa.</text>
        <dbReference type="EC" id="3.4.21.35"/>
    </reaction>
</comment>
<dbReference type="PANTHER" id="PTHR24271">
    <property type="entry name" value="KALLIKREIN-RELATED"/>
    <property type="match status" value="1"/>
</dbReference>
<sequence>MFLGSPTLLGIISTTDPNRSPHPSLDPAPLIWKPLILSHPSWSLHAQSRKPQVIPKLPFLDSFIPSNLVFRDAAPPGQSRVVGGYKCEKNSQPWQVAVINRYLCGGVLIDPSWVITAAHCYSHNYHVLLGRNNLFKDEPFAQYRFVNQSFPHPDYNPFFMKNHTLFPGDDHSNDLMLLHLSEPADITDGVKVIDLPTEEPKVGSTCLASGWSSTKPLETWLGSCVNINILSNEKCIKAHTQMVTDVMLCAGELEGGKDTCNGDSGGPLLCDGVLQGITSWSSVPCGETNRPAIYTKLIKFTSWIKEVMKENS</sequence>
<evidence type="ECO:0000313" key="12">
    <source>
        <dbReference type="Proteomes" id="UP000002494"/>
    </source>
</evidence>
<keyword evidence="4 9" id="KW-0378">Hydrolase</keyword>
<keyword evidence="5 9" id="KW-0720">Serine protease</keyword>
<evidence type="ECO:0000256" key="9">
    <source>
        <dbReference type="RuleBase" id="RU363034"/>
    </source>
</evidence>
<evidence type="ECO:0000256" key="6">
    <source>
        <dbReference type="ARBA" id="ARBA00023157"/>
    </source>
</evidence>
<organism evidence="11 12">
    <name type="scientific">Rattus norvegicus</name>
    <name type="common">Rat</name>
    <dbReference type="NCBI Taxonomy" id="10116"/>
    <lineage>
        <taxon>Eukaryota</taxon>
        <taxon>Metazoa</taxon>
        <taxon>Chordata</taxon>
        <taxon>Craniata</taxon>
        <taxon>Vertebrata</taxon>
        <taxon>Euteleostomi</taxon>
        <taxon>Mammalia</taxon>
        <taxon>Eutheria</taxon>
        <taxon>Euarchontoglires</taxon>
        <taxon>Glires</taxon>
        <taxon>Rodentia</taxon>
        <taxon>Myomorpha</taxon>
        <taxon>Muroidea</taxon>
        <taxon>Muridae</taxon>
        <taxon>Murinae</taxon>
        <taxon>Rattus</taxon>
    </lineage>
</organism>
<dbReference type="InterPro" id="IPR033116">
    <property type="entry name" value="TRYPSIN_SER"/>
</dbReference>
<keyword evidence="12" id="KW-1185">Reference proteome</keyword>
<evidence type="ECO:0000256" key="8">
    <source>
        <dbReference type="ARBA" id="ARBA00039014"/>
    </source>
</evidence>
<dbReference type="InterPro" id="IPR043504">
    <property type="entry name" value="Peptidase_S1_PA_chymotrypsin"/>
</dbReference>
<dbReference type="GO" id="GO:0006508">
    <property type="term" value="P:proteolysis"/>
    <property type="evidence" value="ECO:0007669"/>
    <property type="project" value="UniProtKB-KW"/>
</dbReference>
<protein>
    <recommendedName>
        <fullName evidence="8">tissue kallikrein</fullName>
        <ecNumber evidence="8">3.4.21.35</ecNumber>
    </recommendedName>
</protein>
<dbReference type="GO" id="GO:0004252">
    <property type="term" value="F:serine-type endopeptidase activity"/>
    <property type="evidence" value="ECO:0007669"/>
    <property type="project" value="UniProtKB-EC"/>
</dbReference>
<dbReference type="FunFam" id="2.40.10.10:FF:000010">
    <property type="entry name" value="Kallikrein related peptidase 11"/>
    <property type="match status" value="1"/>
</dbReference>
<evidence type="ECO:0000313" key="13">
    <source>
        <dbReference type="RGD" id="1303192"/>
    </source>
</evidence>
<keyword evidence="6" id="KW-1015">Disulfide bond</keyword>
<reference evidence="11" key="2">
    <citation type="submission" date="2025-08" db="UniProtKB">
        <authorList>
            <consortium name="Ensembl"/>
        </authorList>
    </citation>
    <scope>IDENTIFICATION</scope>
    <source>
        <strain evidence="11">Brown Norway</strain>
    </source>
</reference>
<dbReference type="SMART" id="SM00020">
    <property type="entry name" value="Tryp_SPc"/>
    <property type="match status" value="1"/>
</dbReference>
<gene>
    <name evidence="11 13" type="primary">Klk1c12</name>
</gene>
<keyword evidence="2 9" id="KW-0645">Protease</keyword>
<dbReference type="CDD" id="cd00190">
    <property type="entry name" value="Tryp_SPc"/>
    <property type="match status" value="1"/>
</dbReference>
<dbReference type="OrthoDB" id="10061449at2759"/>
<reference evidence="11" key="3">
    <citation type="submission" date="2025-09" db="UniProtKB">
        <authorList>
            <consortium name="Ensembl"/>
        </authorList>
    </citation>
    <scope>IDENTIFICATION</scope>
    <source>
        <strain evidence="11">Brown Norway</strain>
    </source>
</reference>
<proteinExistence type="inferred from homology"/>
<dbReference type="InterPro" id="IPR001254">
    <property type="entry name" value="Trypsin_dom"/>
</dbReference>
<dbReference type="InterPro" id="IPR018114">
    <property type="entry name" value="TRYPSIN_HIS"/>
</dbReference>
<dbReference type="SUPFAM" id="SSF50494">
    <property type="entry name" value="Trypsin-like serine proteases"/>
    <property type="match status" value="1"/>
</dbReference>
<comment type="similarity">
    <text evidence="1">Belongs to the peptidase S1 family. Snake venom subfamily.</text>
</comment>
<evidence type="ECO:0000256" key="2">
    <source>
        <dbReference type="ARBA" id="ARBA00022670"/>
    </source>
</evidence>
<dbReference type="Ensembl" id="ENSRNOT00000113518.2">
    <property type="protein sequence ID" value="ENSRNOP00000092108.1"/>
    <property type="gene ID" value="ENSRNOG00000069309.2"/>
</dbReference>
<dbReference type="PRINTS" id="PR00722">
    <property type="entry name" value="CHYMOTRYPSIN"/>
</dbReference>
<evidence type="ECO:0000256" key="1">
    <source>
        <dbReference type="ARBA" id="ARBA00009228"/>
    </source>
</evidence>
<evidence type="ECO:0000256" key="4">
    <source>
        <dbReference type="ARBA" id="ARBA00022801"/>
    </source>
</evidence>
<evidence type="ECO:0000256" key="7">
    <source>
        <dbReference type="ARBA" id="ARBA00036706"/>
    </source>
</evidence>
<evidence type="ECO:0000259" key="10">
    <source>
        <dbReference type="PROSITE" id="PS50240"/>
    </source>
</evidence>